<feature type="transmembrane region" description="Helical" evidence="6">
    <location>
        <begin position="214"/>
        <end position="233"/>
    </location>
</feature>
<evidence type="ECO:0000256" key="6">
    <source>
        <dbReference type="SAM" id="Phobius"/>
    </source>
</evidence>
<dbReference type="Pfam" id="PF07947">
    <property type="entry name" value="YhhN"/>
    <property type="match status" value="1"/>
</dbReference>
<evidence type="ECO:0000313" key="8">
    <source>
        <dbReference type="Proteomes" id="UP000434409"/>
    </source>
</evidence>
<evidence type="ECO:0000313" key="7">
    <source>
        <dbReference type="EMBL" id="MSR93647.1"/>
    </source>
</evidence>
<protein>
    <recommendedName>
        <fullName evidence="9">YhhN-like protein</fullName>
    </recommendedName>
</protein>
<organism evidence="7 8">
    <name type="scientific">Suipraeoptans intestinalis</name>
    <dbReference type="NCBI Taxonomy" id="2606628"/>
    <lineage>
        <taxon>Bacteria</taxon>
        <taxon>Bacillati</taxon>
        <taxon>Bacillota</taxon>
        <taxon>Clostridia</taxon>
        <taxon>Lachnospirales</taxon>
        <taxon>Lachnospiraceae</taxon>
        <taxon>Suipraeoptans</taxon>
    </lineage>
</organism>
<dbReference type="PANTHER" id="PTHR31885">
    <property type="entry name" value="GH04784P"/>
    <property type="match status" value="1"/>
</dbReference>
<comment type="subcellular location">
    <subcellularLocation>
        <location evidence="1">Membrane</location>
        <topology evidence="1">Multi-pass membrane protein</topology>
    </subcellularLocation>
</comment>
<dbReference type="PANTHER" id="PTHR31885:SF6">
    <property type="entry name" value="GH04784P"/>
    <property type="match status" value="1"/>
</dbReference>
<dbReference type="EMBL" id="VULY01000018">
    <property type="protein sequence ID" value="MSR93647.1"/>
    <property type="molecule type" value="Genomic_DNA"/>
</dbReference>
<accession>A0A6N7V0H7</accession>
<evidence type="ECO:0008006" key="9">
    <source>
        <dbReference type="Google" id="ProtNLM"/>
    </source>
</evidence>
<evidence type="ECO:0000256" key="3">
    <source>
        <dbReference type="ARBA" id="ARBA00022692"/>
    </source>
</evidence>
<dbReference type="GO" id="GO:0016020">
    <property type="term" value="C:membrane"/>
    <property type="evidence" value="ECO:0007669"/>
    <property type="project" value="UniProtKB-SubCell"/>
</dbReference>
<keyword evidence="8" id="KW-1185">Reference proteome</keyword>
<feature type="transmembrane region" description="Helical" evidence="6">
    <location>
        <begin position="155"/>
        <end position="175"/>
    </location>
</feature>
<evidence type="ECO:0000256" key="5">
    <source>
        <dbReference type="ARBA" id="ARBA00023136"/>
    </source>
</evidence>
<dbReference type="Proteomes" id="UP000434409">
    <property type="component" value="Unassembled WGS sequence"/>
</dbReference>
<feature type="transmembrane region" description="Helical" evidence="6">
    <location>
        <begin position="116"/>
        <end position="135"/>
    </location>
</feature>
<comment type="caution">
    <text evidence="7">The sequence shown here is derived from an EMBL/GenBank/DDBJ whole genome shotgun (WGS) entry which is preliminary data.</text>
</comment>
<comment type="similarity">
    <text evidence="2">Belongs to the TMEM86 family.</text>
</comment>
<keyword evidence="3 6" id="KW-0812">Transmembrane</keyword>
<evidence type="ECO:0000256" key="4">
    <source>
        <dbReference type="ARBA" id="ARBA00022989"/>
    </source>
</evidence>
<sequence length="234" mass="26207">MEHIKFIFVLVLGILSVLVFLVIRVCKCGIPGILSKTIASLFFVFTGLSASFVSSGHPGVKFVLIGLLFGMLGDIWLDLKVTYAHDGKPWLYSGFVSFMLGHLFYIIAIIRISQMNFFFVLFSLILGILLGYLAISLEKVMKLQYGPYKKVSLIYVSLLLCTSMTAFLACFQTNFKNTTLLLFFLGSLFFLASDSILSATYFGTKRKEAPAWIILNHVTYYAAQYLIASSLLFL</sequence>
<name>A0A6N7V0H7_9FIRM</name>
<keyword evidence="5 6" id="KW-0472">Membrane</keyword>
<reference evidence="7 8" key="1">
    <citation type="submission" date="2019-08" db="EMBL/GenBank/DDBJ databases">
        <title>In-depth cultivation of the pig gut microbiome towards novel bacterial diversity and tailored functional studies.</title>
        <authorList>
            <person name="Wylensek D."/>
            <person name="Hitch T.C.A."/>
            <person name="Clavel T."/>
        </authorList>
    </citation>
    <scope>NUCLEOTIDE SEQUENCE [LARGE SCALE GENOMIC DNA]</scope>
    <source>
        <strain evidence="7 8">68-1-5</strain>
    </source>
</reference>
<evidence type="ECO:0000256" key="2">
    <source>
        <dbReference type="ARBA" id="ARBA00007375"/>
    </source>
</evidence>
<feature type="transmembrane region" description="Helical" evidence="6">
    <location>
        <begin position="59"/>
        <end position="77"/>
    </location>
</feature>
<feature type="transmembrane region" description="Helical" evidence="6">
    <location>
        <begin position="89"/>
        <end position="110"/>
    </location>
</feature>
<dbReference type="InterPro" id="IPR012506">
    <property type="entry name" value="TMEM86B-like"/>
</dbReference>
<feature type="transmembrane region" description="Helical" evidence="6">
    <location>
        <begin position="33"/>
        <end position="53"/>
    </location>
</feature>
<feature type="transmembrane region" description="Helical" evidence="6">
    <location>
        <begin position="181"/>
        <end position="202"/>
    </location>
</feature>
<proteinExistence type="inferred from homology"/>
<feature type="transmembrane region" description="Helical" evidence="6">
    <location>
        <begin position="6"/>
        <end position="26"/>
    </location>
</feature>
<dbReference type="AlphaFoldDB" id="A0A6N7V0H7"/>
<evidence type="ECO:0000256" key="1">
    <source>
        <dbReference type="ARBA" id="ARBA00004141"/>
    </source>
</evidence>
<keyword evidence="4 6" id="KW-1133">Transmembrane helix</keyword>
<dbReference type="GO" id="GO:0016787">
    <property type="term" value="F:hydrolase activity"/>
    <property type="evidence" value="ECO:0007669"/>
    <property type="project" value="TreeGrafter"/>
</dbReference>
<gene>
    <name evidence="7" type="ORF">FYJ34_05060</name>
</gene>